<feature type="compositionally biased region" description="Basic and acidic residues" evidence="1">
    <location>
        <begin position="421"/>
        <end position="442"/>
    </location>
</feature>
<dbReference type="Pfam" id="PF00385">
    <property type="entry name" value="Chromo"/>
    <property type="match status" value="1"/>
</dbReference>
<feature type="domain" description="Chromo" evidence="2">
    <location>
        <begin position="458"/>
        <end position="505"/>
    </location>
</feature>
<reference evidence="5 6" key="1">
    <citation type="submission" date="2018-06" db="EMBL/GenBank/DDBJ databases">
        <title>Comparative genomics of downy mildews reveals potential adaptations to biotrophy.</title>
        <authorList>
            <person name="Fletcher K."/>
            <person name="Klosterman S.J."/>
            <person name="Derevnina L."/>
            <person name="Martin F."/>
            <person name="Koike S."/>
            <person name="Reyes Chin-Wo S."/>
            <person name="Mou B."/>
            <person name="Michelmore R."/>
        </authorList>
    </citation>
    <scope>NUCLEOTIDE SEQUENCE [LARGE SCALE GENOMIC DNA]</scope>
    <source>
        <strain evidence="4 6">R13</strain>
        <strain evidence="3 5">R14</strain>
    </source>
</reference>
<feature type="compositionally biased region" description="Acidic residues" evidence="1">
    <location>
        <begin position="401"/>
        <end position="420"/>
    </location>
</feature>
<gene>
    <name evidence="4" type="ORF">DD237_000909</name>
    <name evidence="3" type="ORF">DD238_001941</name>
</gene>
<feature type="compositionally biased region" description="Basic and acidic residues" evidence="1">
    <location>
        <begin position="284"/>
        <end position="297"/>
    </location>
</feature>
<proteinExistence type="predicted"/>
<dbReference type="VEuPathDB" id="FungiDB:DD237_000909"/>
<feature type="compositionally biased region" description="Basic and acidic residues" evidence="1">
    <location>
        <begin position="67"/>
        <end position="89"/>
    </location>
</feature>
<dbReference type="AlphaFoldDB" id="A0A3M6VSV3"/>
<dbReference type="InterPro" id="IPR016197">
    <property type="entry name" value="Chromo-like_dom_sf"/>
</dbReference>
<sequence>MTDDTSMRSKQLELFDKMHVGMDHVLSKLLQDAPPLPDSLKLQTETQSLSSTWLQVTETFEKRKLMLQRRREKEKTKNKDKKREEDLISMKKKKEKIKEKIKEKDVQKSAVPKKMKNHSSYDSLRIIKSSSSDKMDTKSVEKKKMTIVTTSPLPQKLETVVAAGKERGTLNAHEKSILKKLRKLPLCGNVVHDTNKFRAMIKWMELDKGDNAAMSTELTKLLEKLQLKTALEKKHKPKLSRKRSLETVGDTSQMQVKKSKPKDSTRDRKWRSKQSRSSVDENEGVCKSEREKEKESSEGSSESDEAEFVPELHYNPPSPAKPHKSEEVQPLKRQKQQMVEEVKEKKTAIQMTSKEQLAAVVAKIRADEAASVNETKYLSYEEKEQQLVKLGASPKSAIVVDDIEKEGDKEEEAQDEEAQDKEEASSGRIEEESTQSLEHDSSTDEDSGVFDLNEEDVFVVEAILCVKEGRVLMSAGGLRRHKESDLYLVKWEGYDELTWEPDENIPRRLIDMFRGRERAKRACQYQIRVAHERREVNNLTTQAREIIYMIQWINQDLPMWEARATLPIKTQVWLDKVLGAAPAKKRRDTKAAIC</sequence>
<feature type="region of interest" description="Disordered" evidence="1">
    <location>
        <begin position="399"/>
        <end position="448"/>
    </location>
</feature>
<dbReference type="SUPFAM" id="SSF54160">
    <property type="entry name" value="Chromo domain-like"/>
    <property type="match status" value="1"/>
</dbReference>
<accession>A0A3M6VSV3</accession>
<evidence type="ECO:0000256" key="1">
    <source>
        <dbReference type="SAM" id="MobiDB-lite"/>
    </source>
</evidence>
<dbReference type="Proteomes" id="UP000286097">
    <property type="component" value="Unassembled WGS sequence"/>
</dbReference>
<feature type="compositionally biased region" description="Basic residues" evidence="1">
    <location>
        <begin position="233"/>
        <end position="242"/>
    </location>
</feature>
<name>A0A3M6VSV3_9STRA</name>
<organism evidence="3 5">
    <name type="scientific">Peronospora effusa</name>
    <dbReference type="NCBI Taxonomy" id="542832"/>
    <lineage>
        <taxon>Eukaryota</taxon>
        <taxon>Sar</taxon>
        <taxon>Stramenopiles</taxon>
        <taxon>Oomycota</taxon>
        <taxon>Peronosporomycetes</taxon>
        <taxon>Peronosporales</taxon>
        <taxon>Peronosporaceae</taxon>
        <taxon>Peronospora</taxon>
    </lineage>
</organism>
<dbReference type="PROSITE" id="PS50013">
    <property type="entry name" value="CHROMO_2"/>
    <property type="match status" value="1"/>
</dbReference>
<dbReference type="Gene3D" id="2.40.50.40">
    <property type="match status" value="1"/>
</dbReference>
<evidence type="ECO:0000313" key="5">
    <source>
        <dbReference type="Proteomes" id="UP000282087"/>
    </source>
</evidence>
<protein>
    <recommendedName>
        <fullName evidence="2">Chromo domain-containing protein</fullName>
    </recommendedName>
</protein>
<keyword evidence="5" id="KW-1185">Reference proteome</keyword>
<evidence type="ECO:0000313" key="3">
    <source>
        <dbReference type="EMBL" id="RMX69101.1"/>
    </source>
</evidence>
<evidence type="ECO:0000313" key="6">
    <source>
        <dbReference type="Proteomes" id="UP000286097"/>
    </source>
</evidence>
<dbReference type="EMBL" id="QKXF01000022">
    <property type="protein sequence ID" value="RQM18716.1"/>
    <property type="molecule type" value="Genomic_DNA"/>
</dbReference>
<feature type="region of interest" description="Disordered" evidence="1">
    <location>
        <begin position="232"/>
        <end position="340"/>
    </location>
</feature>
<dbReference type="EMBL" id="QLLG01000037">
    <property type="protein sequence ID" value="RMX69101.1"/>
    <property type="molecule type" value="Genomic_DNA"/>
</dbReference>
<feature type="region of interest" description="Disordered" evidence="1">
    <location>
        <begin position="67"/>
        <end position="120"/>
    </location>
</feature>
<evidence type="ECO:0000259" key="2">
    <source>
        <dbReference type="PROSITE" id="PS50013"/>
    </source>
</evidence>
<dbReference type="Proteomes" id="UP000282087">
    <property type="component" value="Unassembled WGS sequence"/>
</dbReference>
<dbReference type="InterPro" id="IPR000953">
    <property type="entry name" value="Chromo/chromo_shadow_dom"/>
</dbReference>
<evidence type="ECO:0000313" key="4">
    <source>
        <dbReference type="EMBL" id="RQM18716.1"/>
    </source>
</evidence>
<feature type="compositionally biased region" description="Basic and acidic residues" evidence="1">
    <location>
        <begin position="96"/>
        <end position="107"/>
    </location>
</feature>
<dbReference type="SMART" id="SM00298">
    <property type="entry name" value="CHROMO"/>
    <property type="match status" value="1"/>
</dbReference>
<comment type="caution">
    <text evidence="3">The sequence shown here is derived from an EMBL/GenBank/DDBJ whole genome shotgun (WGS) entry which is preliminary data.</text>
</comment>
<dbReference type="InterPro" id="IPR023780">
    <property type="entry name" value="Chromo_domain"/>
</dbReference>